<evidence type="ECO:0000313" key="5">
    <source>
        <dbReference type="Proteomes" id="UP000283482"/>
    </source>
</evidence>
<keyword evidence="1 4" id="KW-0489">Methyltransferase</keyword>
<dbReference type="AlphaFoldDB" id="A0A413UYB9"/>
<dbReference type="Gene3D" id="3.40.50.150">
    <property type="entry name" value="Vaccinia Virus protein VP39"/>
    <property type="match status" value="1"/>
</dbReference>
<organism evidence="4 5">
    <name type="scientific">Bacteroides stercoris</name>
    <dbReference type="NCBI Taxonomy" id="46506"/>
    <lineage>
        <taxon>Bacteria</taxon>
        <taxon>Pseudomonadati</taxon>
        <taxon>Bacteroidota</taxon>
        <taxon>Bacteroidia</taxon>
        <taxon>Bacteroidales</taxon>
        <taxon>Bacteroidaceae</taxon>
        <taxon>Bacteroides</taxon>
    </lineage>
</organism>
<dbReference type="Proteomes" id="UP000283482">
    <property type="component" value="Unassembled WGS sequence"/>
</dbReference>
<proteinExistence type="predicted"/>
<evidence type="ECO:0000256" key="3">
    <source>
        <dbReference type="ARBA" id="ARBA00022691"/>
    </source>
</evidence>
<name>A0A413UYB9_BACSE</name>
<gene>
    <name evidence="4" type="ORF">DW889_13740</name>
</gene>
<sequence>MRKMYLSAPLPFMGQKRMFAKEFIKVLGHFPDSTMFVDLFGGSGLLSHITKCVRPDTTVVYNDFDNYRRRLANIPATNMLLSDLRRIAEGESKNKRITGEVRDKMLARIEREEKEHGYVDYITISASLLFAMKYVVSLEEMKKEAIYNRIRRADYSEAEDYLKGVMVTCKDYKEVFKCYKDIPGVVFLVDPPYLSTEVGTYRMSWRLADYLDVLTVLKGHSFVYFTSNKASILELCDWMDRNPFVGSLFKECRKVEFSASVNYQAKYTDMMLYTKPDKVLGIAT</sequence>
<dbReference type="GO" id="GO:0009007">
    <property type="term" value="F:site-specific DNA-methyltransferase (adenine-specific) activity"/>
    <property type="evidence" value="ECO:0007669"/>
    <property type="project" value="UniProtKB-EC"/>
</dbReference>
<keyword evidence="2" id="KW-0808">Transferase</keyword>
<protein>
    <submittedName>
        <fullName evidence="4">DNA adenine methylase</fullName>
    </submittedName>
</protein>
<dbReference type="GO" id="GO:0009307">
    <property type="term" value="P:DNA restriction-modification system"/>
    <property type="evidence" value="ECO:0007669"/>
    <property type="project" value="InterPro"/>
</dbReference>
<keyword evidence="3" id="KW-0949">S-adenosyl-L-methionine</keyword>
<dbReference type="GO" id="GO:0032259">
    <property type="term" value="P:methylation"/>
    <property type="evidence" value="ECO:0007669"/>
    <property type="project" value="UniProtKB-KW"/>
</dbReference>
<dbReference type="InterPro" id="IPR012327">
    <property type="entry name" value="MeTrfase_D12"/>
</dbReference>
<evidence type="ECO:0000256" key="2">
    <source>
        <dbReference type="ARBA" id="ARBA00022679"/>
    </source>
</evidence>
<dbReference type="SUPFAM" id="SSF53335">
    <property type="entry name" value="S-adenosyl-L-methionine-dependent methyltransferases"/>
    <property type="match status" value="1"/>
</dbReference>
<dbReference type="RefSeq" id="WP_117907505.1">
    <property type="nucleotide sequence ID" value="NZ_QSGN01000041.1"/>
</dbReference>
<evidence type="ECO:0000256" key="1">
    <source>
        <dbReference type="ARBA" id="ARBA00022603"/>
    </source>
</evidence>
<accession>A0A413UYB9</accession>
<comment type="caution">
    <text evidence="4">The sequence shown here is derived from an EMBL/GenBank/DDBJ whole genome shotgun (WGS) entry which is preliminary data.</text>
</comment>
<dbReference type="EMBL" id="QSGN01000041">
    <property type="protein sequence ID" value="RHB25906.1"/>
    <property type="molecule type" value="Genomic_DNA"/>
</dbReference>
<evidence type="ECO:0000313" key="4">
    <source>
        <dbReference type="EMBL" id="RHB25906.1"/>
    </source>
</evidence>
<dbReference type="InterPro" id="IPR029063">
    <property type="entry name" value="SAM-dependent_MTases_sf"/>
</dbReference>
<reference evidence="4 5" key="1">
    <citation type="submission" date="2018-08" db="EMBL/GenBank/DDBJ databases">
        <title>A genome reference for cultivated species of the human gut microbiota.</title>
        <authorList>
            <person name="Zou Y."/>
            <person name="Xue W."/>
            <person name="Luo G."/>
        </authorList>
    </citation>
    <scope>NUCLEOTIDE SEQUENCE [LARGE SCALE GENOMIC DNA]</scope>
    <source>
        <strain evidence="4 5">AM40-34</strain>
    </source>
</reference>
<dbReference type="Pfam" id="PF02086">
    <property type="entry name" value="MethyltransfD12"/>
    <property type="match status" value="1"/>
</dbReference>